<dbReference type="InterPro" id="IPR013783">
    <property type="entry name" value="Ig-like_fold"/>
</dbReference>
<dbReference type="SMART" id="SM00409">
    <property type="entry name" value="IG"/>
    <property type="match status" value="2"/>
</dbReference>
<evidence type="ECO:0000256" key="5">
    <source>
        <dbReference type="ARBA" id="ARBA00023157"/>
    </source>
</evidence>
<keyword evidence="7" id="KW-1133">Transmembrane helix</keyword>
<dbReference type="GO" id="GO:0004888">
    <property type="term" value="F:transmembrane signaling receptor activity"/>
    <property type="evidence" value="ECO:0007669"/>
    <property type="project" value="TreeGrafter"/>
</dbReference>
<keyword evidence="4 7" id="KW-0472">Membrane</keyword>
<feature type="domain" description="Ig-like" evidence="9">
    <location>
        <begin position="137"/>
        <end position="226"/>
    </location>
</feature>
<accession>A0AA35NYR1</accession>
<dbReference type="InterPro" id="IPR013106">
    <property type="entry name" value="Ig_V-set"/>
</dbReference>
<feature type="transmembrane region" description="Helical" evidence="7">
    <location>
        <begin position="268"/>
        <end position="293"/>
    </location>
</feature>
<protein>
    <submittedName>
        <fullName evidence="10">CMRF35-like molecule 1 isoform X1</fullName>
    </submittedName>
</protein>
<evidence type="ECO:0000256" key="3">
    <source>
        <dbReference type="ARBA" id="ARBA00022729"/>
    </source>
</evidence>
<reference evidence="10" key="1">
    <citation type="submission" date="2022-12" db="EMBL/GenBank/DDBJ databases">
        <authorList>
            <person name="Alioto T."/>
            <person name="Alioto T."/>
            <person name="Gomez Garrido J."/>
        </authorList>
    </citation>
    <scope>NUCLEOTIDE SEQUENCE</scope>
</reference>
<dbReference type="InterPro" id="IPR036179">
    <property type="entry name" value="Ig-like_dom_sf"/>
</dbReference>
<feature type="region of interest" description="Disordered" evidence="6">
    <location>
        <begin position="313"/>
        <end position="347"/>
    </location>
</feature>
<dbReference type="InterPro" id="IPR007110">
    <property type="entry name" value="Ig-like_dom"/>
</dbReference>
<proteinExistence type="predicted"/>
<feature type="chain" id="PRO_5041458544" evidence="8">
    <location>
        <begin position="24"/>
        <end position="394"/>
    </location>
</feature>
<evidence type="ECO:0000313" key="11">
    <source>
        <dbReference type="Proteomes" id="UP001178461"/>
    </source>
</evidence>
<evidence type="ECO:0000313" key="10">
    <source>
        <dbReference type="EMBL" id="CAI5765968.1"/>
    </source>
</evidence>
<dbReference type="AlphaFoldDB" id="A0AA35NYR1"/>
<keyword evidence="3 8" id="KW-0732">Signal</keyword>
<dbReference type="Gene3D" id="2.60.40.10">
    <property type="entry name" value="Immunoglobulins"/>
    <property type="match status" value="2"/>
</dbReference>
<dbReference type="PANTHER" id="PTHR11860:SF87">
    <property type="entry name" value="CMRF35-LIKE MOLECULE 8"/>
    <property type="match status" value="1"/>
</dbReference>
<dbReference type="CDD" id="cd05716">
    <property type="entry name" value="IgV_pIgR_like"/>
    <property type="match status" value="2"/>
</dbReference>
<dbReference type="PANTHER" id="PTHR11860">
    <property type="entry name" value="POLYMERIC-IMMUNOGLOBULIN RECEPTOR"/>
    <property type="match status" value="1"/>
</dbReference>
<dbReference type="PROSITE" id="PS50835">
    <property type="entry name" value="IG_LIKE"/>
    <property type="match status" value="1"/>
</dbReference>
<organism evidence="10 11">
    <name type="scientific">Podarcis lilfordi</name>
    <name type="common">Lilford's wall lizard</name>
    <dbReference type="NCBI Taxonomy" id="74358"/>
    <lineage>
        <taxon>Eukaryota</taxon>
        <taxon>Metazoa</taxon>
        <taxon>Chordata</taxon>
        <taxon>Craniata</taxon>
        <taxon>Vertebrata</taxon>
        <taxon>Euteleostomi</taxon>
        <taxon>Lepidosauria</taxon>
        <taxon>Squamata</taxon>
        <taxon>Bifurcata</taxon>
        <taxon>Unidentata</taxon>
        <taxon>Episquamata</taxon>
        <taxon>Laterata</taxon>
        <taxon>Lacertibaenia</taxon>
        <taxon>Lacertidae</taxon>
        <taxon>Podarcis</taxon>
    </lineage>
</organism>
<dbReference type="EMBL" id="OX395127">
    <property type="protein sequence ID" value="CAI5765968.1"/>
    <property type="molecule type" value="Genomic_DNA"/>
</dbReference>
<dbReference type="InterPro" id="IPR050671">
    <property type="entry name" value="CD300_family_receptors"/>
</dbReference>
<dbReference type="InterPro" id="IPR003599">
    <property type="entry name" value="Ig_sub"/>
</dbReference>
<evidence type="ECO:0000256" key="1">
    <source>
        <dbReference type="ARBA" id="ARBA00004370"/>
    </source>
</evidence>
<keyword evidence="11" id="KW-1185">Reference proteome</keyword>
<dbReference type="SUPFAM" id="SSF48726">
    <property type="entry name" value="Immunoglobulin"/>
    <property type="match status" value="2"/>
</dbReference>
<dbReference type="Pfam" id="PF07686">
    <property type="entry name" value="V-set"/>
    <property type="match status" value="2"/>
</dbReference>
<feature type="signal peptide" evidence="8">
    <location>
        <begin position="1"/>
        <end position="23"/>
    </location>
</feature>
<name>A0AA35NYR1_9SAUR</name>
<evidence type="ECO:0000256" key="4">
    <source>
        <dbReference type="ARBA" id="ARBA00023136"/>
    </source>
</evidence>
<keyword evidence="5" id="KW-1015">Disulfide bond</keyword>
<comment type="subcellular location">
    <subcellularLocation>
        <location evidence="1">Membrane</location>
    </subcellularLocation>
</comment>
<evidence type="ECO:0000256" key="8">
    <source>
        <dbReference type="SAM" id="SignalP"/>
    </source>
</evidence>
<evidence type="ECO:0000256" key="2">
    <source>
        <dbReference type="ARBA" id="ARBA00022692"/>
    </source>
</evidence>
<dbReference type="GO" id="GO:0005886">
    <property type="term" value="C:plasma membrane"/>
    <property type="evidence" value="ECO:0007669"/>
    <property type="project" value="TreeGrafter"/>
</dbReference>
<dbReference type="FunFam" id="2.60.40.10:FF:000370">
    <property type="entry name" value="CMRF35-like molecule 1"/>
    <property type="match status" value="1"/>
</dbReference>
<feature type="compositionally biased region" description="Polar residues" evidence="6">
    <location>
        <begin position="313"/>
        <end position="323"/>
    </location>
</feature>
<gene>
    <name evidence="10" type="ORF">PODLI_1B015692</name>
</gene>
<evidence type="ECO:0000259" key="9">
    <source>
        <dbReference type="PROSITE" id="PS50835"/>
    </source>
</evidence>
<dbReference type="Proteomes" id="UP001178461">
    <property type="component" value="Chromosome 2"/>
</dbReference>
<keyword evidence="2 7" id="KW-0812">Transmembrane</keyword>
<sequence length="394" mass="43580">MVSMRQWHFIVGMLFFNLKGCMSDLTGPKALSGFLGRSLSVRCRYDAGFMNYVKYWCKGSPWSSCKIVVRTTGSEEERTASRVFIKDNHSRLEFRVRLENLTQEDAGIYWCGIQRTGSDYGFPVNIIVLPGPYSGLPIISNSTVSGPVGGSLSVICRYSEAYESYLKFWCKDLKYQCKKIIETTESSSLVKQDRFSINDNRSLCLFTIITENLTLEDIGQYRCGVNIPLGFEDYFPVTVVVLQEPLTTTVEAAAVTTRGPDSDSEPPGLFITILLPVIFLVLVVLLVAALLLMRSLKKQKAAKACGDILLSTAPNRAEGNTSGRTEKPKQRPHHKAAPPSSHQATNHTEEVEYATVMKASSSASQPEVPTATEQVSYASLSFQGPVEEATYANM</sequence>
<evidence type="ECO:0000256" key="6">
    <source>
        <dbReference type="SAM" id="MobiDB-lite"/>
    </source>
</evidence>
<evidence type="ECO:0000256" key="7">
    <source>
        <dbReference type="SAM" id="Phobius"/>
    </source>
</evidence>